<evidence type="ECO:0000256" key="1">
    <source>
        <dbReference type="SAM" id="MobiDB-lite"/>
    </source>
</evidence>
<evidence type="ECO:0000313" key="3">
    <source>
        <dbReference type="Proteomes" id="UP000000724"/>
    </source>
</evidence>
<dbReference type="EMBL" id="AM920433">
    <property type="protein sequence ID" value="CAP94709.1"/>
    <property type="molecule type" value="Genomic_DNA"/>
</dbReference>
<name>B6HBV7_PENRW</name>
<accession>B6HBV7</accession>
<feature type="compositionally biased region" description="Low complexity" evidence="1">
    <location>
        <begin position="91"/>
        <end position="104"/>
    </location>
</feature>
<dbReference type="HOGENOM" id="CLU_2250957_0_0_1"/>
<dbReference type="VEuPathDB" id="FungiDB:PCH_Pc18g04850"/>
<keyword evidence="3" id="KW-1185">Reference proteome</keyword>
<organism evidence="2 3">
    <name type="scientific">Penicillium rubens (strain ATCC 28089 / DSM 1075 / NRRL 1951 / Wisconsin 54-1255)</name>
    <name type="common">Penicillium chrysogenum</name>
    <dbReference type="NCBI Taxonomy" id="500485"/>
    <lineage>
        <taxon>Eukaryota</taxon>
        <taxon>Fungi</taxon>
        <taxon>Dikarya</taxon>
        <taxon>Ascomycota</taxon>
        <taxon>Pezizomycotina</taxon>
        <taxon>Eurotiomycetes</taxon>
        <taxon>Eurotiomycetidae</taxon>
        <taxon>Eurotiales</taxon>
        <taxon>Aspergillaceae</taxon>
        <taxon>Penicillium</taxon>
        <taxon>Penicillium chrysogenum species complex</taxon>
    </lineage>
</organism>
<dbReference type="Proteomes" id="UP000000724">
    <property type="component" value="Contig Pc00c18"/>
</dbReference>
<sequence length="104" mass="11126">MAAEVLRGEFETAERGSVFACFLRYGVVGPALGSTWEDLCGSPAVDLLIDLSLYVLANGSMERGCRTSQPPKGSRLKAFQNGQLVQGVQRSQESQESAQASSEV</sequence>
<evidence type="ECO:0000313" key="2">
    <source>
        <dbReference type="EMBL" id="CAP94709.1"/>
    </source>
</evidence>
<gene>
    <name evidence="2" type="ORF">Pc18g04850</name>
    <name evidence="2" type="ORF">PCH_Pc18g04850</name>
</gene>
<dbReference type="AlphaFoldDB" id="B6HBV7"/>
<reference evidence="2 3" key="1">
    <citation type="journal article" date="2008" name="Nat. Biotechnol.">
        <title>Genome sequencing and analysis of the filamentous fungus Penicillium chrysogenum.</title>
        <authorList>
            <person name="van den Berg M.A."/>
            <person name="Albang R."/>
            <person name="Albermann K."/>
            <person name="Badger J.H."/>
            <person name="Daran J.-M."/>
            <person name="Driessen A.J.M."/>
            <person name="Garcia-Estrada C."/>
            <person name="Fedorova N.D."/>
            <person name="Harris D.M."/>
            <person name="Heijne W.H.M."/>
            <person name="Joardar V.S."/>
            <person name="Kiel J.A.K.W."/>
            <person name="Kovalchuk A."/>
            <person name="Martin J.F."/>
            <person name="Nierman W.C."/>
            <person name="Nijland J.G."/>
            <person name="Pronk J.T."/>
            <person name="Roubos J.A."/>
            <person name="van der Klei I.J."/>
            <person name="van Peij N.N.M.E."/>
            <person name="Veenhuis M."/>
            <person name="von Doehren H."/>
            <person name="Wagner C."/>
            <person name="Wortman J.R."/>
            <person name="Bovenberg R.A.L."/>
        </authorList>
    </citation>
    <scope>NUCLEOTIDE SEQUENCE [LARGE SCALE GENOMIC DNA]</scope>
    <source>
        <strain evidence="3">ATCC 28089 / DSM 1075 / NRRL 1951 / Wisconsin 54-1255</strain>
    </source>
</reference>
<proteinExistence type="predicted"/>
<protein>
    <submittedName>
        <fullName evidence="2">Uncharacterized protein</fullName>
    </submittedName>
</protein>
<feature type="region of interest" description="Disordered" evidence="1">
    <location>
        <begin position="84"/>
        <end position="104"/>
    </location>
</feature>